<evidence type="ECO:0000313" key="2">
    <source>
        <dbReference type="EMBL" id="ADQ78606.1"/>
    </source>
</evidence>
<evidence type="ECO:0000313" key="3">
    <source>
        <dbReference type="Proteomes" id="UP000008718"/>
    </source>
</evidence>
<gene>
    <name evidence="2" type="ordered locus">Palpr_0446</name>
</gene>
<reference evidence="2 3" key="2">
    <citation type="journal article" date="2011" name="Stand. Genomic Sci.">
        <title>Complete genome sequence of Paludibacter propionicigenes type strain (WB4).</title>
        <authorList>
            <person name="Gronow S."/>
            <person name="Munk C."/>
            <person name="Lapidus A."/>
            <person name="Nolan M."/>
            <person name="Lucas S."/>
            <person name="Hammon N."/>
            <person name="Deshpande S."/>
            <person name="Cheng J.F."/>
            <person name="Tapia R."/>
            <person name="Han C."/>
            <person name="Goodwin L."/>
            <person name="Pitluck S."/>
            <person name="Liolios K."/>
            <person name="Ivanova N."/>
            <person name="Mavromatis K."/>
            <person name="Mikhailova N."/>
            <person name="Pati A."/>
            <person name="Chen A."/>
            <person name="Palaniappan K."/>
            <person name="Land M."/>
            <person name="Hauser L."/>
            <person name="Chang Y.J."/>
            <person name="Jeffries C.D."/>
            <person name="Brambilla E."/>
            <person name="Rohde M."/>
            <person name="Goker M."/>
            <person name="Detter J.C."/>
            <person name="Woyke T."/>
            <person name="Bristow J."/>
            <person name="Eisen J.A."/>
            <person name="Markowitz V."/>
            <person name="Hugenholtz P."/>
            <person name="Kyrpides N.C."/>
            <person name="Klenk H.P."/>
        </authorList>
    </citation>
    <scope>NUCLEOTIDE SEQUENCE [LARGE SCALE GENOMIC DNA]</scope>
    <source>
        <strain evidence="3">DSM 17365 / JCM 13257 / WB4</strain>
    </source>
</reference>
<dbReference type="InterPro" id="IPR000182">
    <property type="entry name" value="GNAT_dom"/>
</dbReference>
<reference key="1">
    <citation type="submission" date="2010-11" db="EMBL/GenBank/DDBJ databases">
        <title>The complete genome of Paludibacter propionicigenes DSM 17365.</title>
        <authorList>
            <consortium name="US DOE Joint Genome Institute (JGI-PGF)"/>
            <person name="Lucas S."/>
            <person name="Copeland A."/>
            <person name="Lapidus A."/>
            <person name="Bruce D."/>
            <person name="Goodwin L."/>
            <person name="Pitluck S."/>
            <person name="Kyrpides N."/>
            <person name="Mavromatis K."/>
            <person name="Ivanova N."/>
            <person name="Munk A.C."/>
            <person name="Brettin T."/>
            <person name="Detter J.C."/>
            <person name="Han C."/>
            <person name="Tapia R."/>
            <person name="Land M."/>
            <person name="Hauser L."/>
            <person name="Markowitz V."/>
            <person name="Cheng J.-F."/>
            <person name="Hugenholtz P."/>
            <person name="Woyke T."/>
            <person name="Wu D."/>
            <person name="Gronow S."/>
            <person name="Wellnitz S."/>
            <person name="Brambilla E."/>
            <person name="Klenk H.-P."/>
            <person name="Eisen J.A."/>
        </authorList>
    </citation>
    <scope>NUCLEOTIDE SEQUENCE</scope>
    <source>
        <strain>WB4</strain>
    </source>
</reference>
<protein>
    <submittedName>
        <fullName evidence="2">Acetyltransferase</fullName>
    </submittedName>
</protein>
<keyword evidence="3" id="KW-1185">Reference proteome</keyword>
<dbReference type="Proteomes" id="UP000008718">
    <property type="component" value="Chromosome"/>
</dbReference>
<name>E4T1L2_PALPW</name>
<sequence length="191" mass="22798">MKRAGLKDKNVVVEIMTRSFQNDPYFDYLLEKSKNKNKFRIIMEYIFEESFNKGEIYLSDDNTATALWKVRNKEKLTWNYIYRKLSFIFKIGFQSTYRILRMDKLVNQYHPRIGKYAHLNVIGVLPESRGKGYMRELINYMVEKSKSNDTALYLETANTTNISIYKKNRISCFSGNQYERSHLVLHEQELI</sequence>
<accession>E4T1L2</accession>
<dbReference type="GO" id="GO:0016747">
    <property type="term" value="F:acyltransferase activity, transferring groups other than amino-acyl groups"/>
    <property type="evidence" value="ECO:0007669"/>
    <property type="project" value="InterPro"/>
</dbReference>
<feature type="domain" description="N-acetyltransferase" evidence="1">
    <location>
        <begin position="114"/>
        <end position="166"/>
    </location>
</feature>
<dbReference type="Gene3D" id="3.40.630.30">
    <property type="match status" value="1"/>
</dbReference>
<dbReference type="OrthoDB" id="1096234at2"/>
<dbReference type="STRING" id="694427.Palpr_0446"/>
<dbReference type="HOGENOM" id="CLU_1420240_0_0_10"/>
<proteinExistence type="predicted"/>
<dbReference type="RefSeq" id="WP_013443975.1">
    <property type="nucleotide sequence ID" value="NC_014734.1"/>
</dbReference>
<dbReference type="SUPFAM" id="SSF55729">
    <property type="entry name" value="Acyl-CoA N-acyltransferases (Nat)"/>
    <property type="match status" value="1"/>
</dbReference>
<dbReference type="InterPro" id="IPR016181">
    <property type="entry name" value="Acyl_CoA_acyltransferase"/>
</dbReference>
<dbReference type="EMBL" id="CP002345">
    <property type="protein sequence ID" value="ADQ78606.1"/>
    <property type="molecule type" value="Genomic_DNA"/>
</dbReference>
<evidence type="ECO:0000259" key="1">
    <source>
        <dbReference type="Pfam" id="PF00583"/>
    </source>
</evidence>
<dbReference type="eggNOG" id="COG0456">
    <property type="taxonomic scope" value="Bacteria"/>
</dbReference>
<dbReference type="KEGG" id="ppn:Palpr_0446"/>
<dbReference type="PANTHER" id="PTHR42791:SF1">
    <property type="entry name" value="N-ACETYLTRANSFERASE DOMAIN-CONTAINING PROTEIN"/>
    <property type="match status" value="1"/>
</dbReference>
<organism evidence="2 3">
    <name type="scientific">Paludibacter propionicigenes (strain DSM 17365 / JCM 13257 / WB4)</name>
    <dbReference type="NCBI Taxonomy" id="694427"/>
    <lineage>
        <taxon>Bacteria</taxon>
        <taxon>Pseudomonadati</taxon>
        <taxon>Bacteroidota</taxon>
        <taxon>Bacteroidia</taxon>
        <taxon>Bacteroidales</taxon>
        <taxon>Paludibacteraceae</taxon>
        <taxon>Paludibacter</taxon>
    </lineage>
</organism>
<dbReference type="PANTHER" id="PTHR42791">
    <property type="entry name" value="GNAT FAMILY ACETYLTRANSFERASE"/>
    <property type="match status" value="1"/>
</dbReference>
<keyword evidence="2" id="KW-0808">Transferase</keyword>
<dbReference type="Pfam" id="PF00583">
    <property type="entry name" value="Acetyltransf_1"/>
    <property type="match status" value="1"/>
</dbReference>
<dbReference type="CDD" id="cd04301">
    <property type="entry name" value="NAT_SF"/>
    <property type="match status" value="1"/>
</dbReference>
<dbReference type="InterPro" id="IPR052523">
    <property type="entry name" value="Trichothecene_AcTrans"/>
</dbReference>
<dbReference type="AlphaFoldDB" id="E4T1L2"/>